<organism evidence="2 3">
    <name type="scientific">Alkalihalobacillus trypoxylicola</name>
    <dbReference type="NCBI Taxonomy" id="519424"/>
    <lineage>
        <taxon>Bacteria</taxon>
        <taxon>Bacillati</taxon>
        <taxon>Bacillota</taxon>
        <taxon>Bacilli</taxon>
        <taxon>Bacillales</taxon>
        <taxon>Bacillaceae</taxon>
        <taxon>Alkalihalobacillus</taxon>
    </lineage>
</organism>
<evidence type="ECO:0000313" key="3">
    <source>
        <dbReference type="Proteomes" id="UP000075806"/>
    </source>
</evidence>
<protein>
    <recommendedName>
        <fullName evidence="4">DUF2975 domain-containing protein</fullName>
    </recommendedName>
</protein>
<dbReference type="InterPro" id="IPR021354">
    <property type="entry name" value="DUF2975"/>
</dbReference>
<dbReference type="RefSeq" id="WP_061947350.1">
    <property type="nucleotide sequence ID" value="NZ_LTAO01000001.1"/>
</dbReference>
<feature type="transmembrane region" description="Helical" evidence="1">
    <location>
        <begin position="174"/>
        <end position="192"/>
    </location>
</feature>
<accession>A0A162FAA5</accession>
<keyword evidence="3" id="KW-1185">Reference proteome</keyword>
<evidence type="ECO:0000313" key="2">
    <source>
        <dbReference type="EMBL" id="KYG35144.1"/>
    </source>
</evidence>
<dbReference type="AlphaFoldDB" id="A0A162FAA5"/>
<sequence>MYHRSKMNTQLSRIVTLLNVCKVLIALTILFFITILVWGLFLPEVAFTATKGVAHWELNIGMLGSFSFSLLVPFSLLPTSMPYPYMFEVKTAFITYLLSNQLVYTPLLFYVLHLVTTFINHMMESESPFHFEAVAQLKRIAFVVIAYSIFGLFMINLAINIFVTHSLNISLMNLHYVGLLIGLFLLAVYHLFRYGVYLQEDVDTTL</sequence>
<keyword evidence="1" id="KW-0472">Membrane</keyword>
<comment type="caution">
    <text evidence="2">The sequence shown here is derived from an EMBL/GenBank/DDBJ whole genome shotgun (WGS) entry which is preliminary data.</text>
</comment>
<dbReference type="STRING" id="519424.AZF04_02065"/>
<proteinExistence type="predicted"/>
<dbReference type="Pfam" id="PF11188">
    <property type="entry name" value="DUF2975"/>
    <property type="match status" value="1"/>
</dbReference>
<feature type="transmembrane region" description="Helical" evidence="1">
    <location>
        <begin position="102"/>
        <end position="120"/>
    </location>
</feature>
<evidence type="ECO:0000256" key="1">
    <source>
        <dbReference type="SAM" id="Phobius"/>
    </source>
</evidence>
<reference evidence="2" key="1">
    <citation type="submission" date="2016-02" db="EMBL/GenBank/DDBJ databases">
        <title>Genome sequence of Bacillus trypoxylicola KCTC 13244(T).</title>
        <authorList>
            <person name="Jeong H."/>
            <person name="Park S.-H."/>
            <person name="Choi S.-K."/>
        </authorList>
    </citation>
    <scope>NUCLEOTIDE SEQUENCE [LARGE SCALE GENOMIC DNA]</scope>
    <source>
        <strain evidence="2">KCTC 13244</strain>
    </source>
</reference>
<gene>
    <name evidence="2" type="ORF">AZF04_02065</name>
</gene>
<dbReference type="OrthoDB" id="2084134at2"/>
<evidence type="ECO:0008006" key="4">
    <source>
        <dbReference type="Google" id="ProtNLM"/>
    </source>
</evidence>
<name>A0A162FAA5_9BACI</name>
<feature type="transmembrane region" description="Helical" evidence="1">
    <location>
        <begin position="61"/>
        <end position="81"/>
    </location>
</feature>
<keyword evidence="1" id="KW-0812">Transmembrane</keyword>
<keyword evidence="1" id="KW-1133">Transmembrane helix</keyword>
<dbReference type="Proteomes" id="UP000075806">
    <property type="component" value="Unassembled WGS sequence"/>
</dbReference>
<dbReference type="EMBL" id="LTAO01000001">
    <property type="protein sequence ID" value="KYG35144.1"/>
    <property type="molecule type" value="Genomic_DNA"/>
</dbReference>
<feature type="transmembrane region" description="Helical" evidence="1">
    <location>
        <begin position="20"/>
        <end position="41"/>
    </location>
</feature>
<feature type="transmembrane region" description="Helical" evidence="1">
    <location>
        <begin position="140"/>
        <end position="162"/>
    </location>
</feature>